<sequence>MVQNQDVYLTVFFIAVIIGGILFNVFKKSKGSGSKVPDVVLIIGLVIGIIIGITPVVLSGIQAWTWHTSVLVLGSALIIFRILYSWAKGKDRL</sequence>
<evidence type="ECO:0000313" key="3">
    <source>
        <dbReference type="Proteomes" id="UP000006868"/>
    </source>
</evidence>
<dbReference type="eggNOG" id="ENOG5032KD2">
    <property type="taxonomic scope" value="Bacteria"/>
</dbReference>
<reference evidence="2 3" key="1">
    <citation type="journal article" date="2011" name="J. Bacteriol.">
        <title>Complete genome sequence of Paenibacillus polymyxa SC2, a strain of plant growth-promoting Rhizobacterium with broad-spectrum antimicrobial activity.</title>
        <authorList>
            <person name="Ma M."/>
            <person name="Wang C."/>
            <person name="Ding Y."/>
            <person name="Li L."/>
            <person name="Shen D."/>
            <person name="Jiang X."/>
            <person name="Guan D."/>
            <person name="Cao F."/>
            <person name="Chen H."/>
            <person name="Feng R."/>
            <person name="Wang X."/>
            <person name="Ge Y."/>
            <person name="Yao L."/>
            <person name="Bing X."/>
            <person name="Yang X."/>
            <person name="Li J."/>
            <person name="Du B."/>
        </authorList>
    </citation>
    <scope>NUCLEOTIDE SEQUENCE [LARGE SCALE GENOMIC DNA]</scope>
    <source>
        <strain evidence="2 3">SC2</strain>
        <plasmid evidence="3">pSC2</plasmid>
    </source>
</reference>
<organism evidence="2 3">
    <name type="scientific">Paenibacillus polymyxa (strain SC2)</name>
    <name type="common">Bacillus polymyxa</name>
    <dbReference type="NCBI Taxonomy" id="886882"/>
    <lineage>
        <taxon>Bacteria</taxon>
        <taxon>Bacillati</taxon>
        <taxon>Bacillota</taxon>
        <taxon>Bacilli</taxon>
        <taxon>Bacillales</taxon>
        <taxon>Paenibacillaceae</taxon>
        <taxon>Paenibacillus</taxon>
    </lineage>
</organism>
<dbReference type="AlphaFoldDB" id="E3EKJ7"/>
<gene>
    <name evidence="2" type="ORF">PPSC2_26040</name>
</gene>
<dbReference type="KEGG" id="ppm:PPSC2_26040"/>
<dbReference type="HOGENOM" id="CLU_2396877_0_0_9"/>
<dbReference type="Proteomes" id="UP000006868">
    <property type="component" value="Plasmid pSC2"/>
</dbReference>
<geneLocation type="plasmid" evidence="2 3">
    <name>pSC2</name>
</geneLocation>
<keyword evidence="2" id="KW-0614">Plasmid</keyword>
<evidence type="ECO:0000256" key="1">
    <source>
        <dbReference type="SAM" id="Phobius"/>
    </source>
</evidence>
<dbReference type="EMBL" id="CP002214">
    <property type="protein sequence ID" value="ADO59829.2"/>
    <property type="molecule type" value="Genomic_DNA"/>
</dbReference>
<protein>
    <submittedName>
        <fullName evidence="2">Uncharacterized protein</fullName>
    </submittedName>
</protein>
<feature type="transmembrane region" description="Helical" evidence="1">
    <location>
        <begin position="6"/>
        <end position="26"/>
    </location>
</feature>
<dbReference type="PATRIC" id="fig|886882.15.peg.5478"/>
<keyword evidence="1" id="KW-0812">Transmembrane</keyword>
<name>E3EKJ7_PAEPS</name>
<evidence type="ECO:0000313" key="2">
    <source>
        <dbReference type="EMBL" id="ADO59829.2"/>
    </source>
</evidence>
<feature type="transmembrane region" description="Helical" evidence="1">
    <location>
        <begin position="38"/>
        <end position="58"/>
    </location>
</feature>
<keyword evidence="1" id="KW-0472">Membrane</keyword>
<feature type="transmembrane region" description="Helical" evidence="1">
    <location>
        <begin position="64"/>
        <end position="84"/>
    </location>
</feature>
<accession>E3EKJ7</accession>
<proteinExistence type="predicted"/>
<keyword evidence="1" id="KW-1133">Transmembrane helix</keyword>